<dbReference type="PANTHER" id="PTHR30353:SF0">
    <property type="entry name" value="TRANSMEMBRANE PROTEIN"/>
    <property type="match status" value="1"/>
</dbReference>
<gene>
    <name evidence="1" type="ORF">CTOB1V02_LOCUS17440</name>
</gene>
<name>A0A7R8ZYY3_9CRUS</name>
<accession>A0A7R8ZYY3</accession>
<sequence length="154" mass="17415">MGEFIDLMLNADETISEIVAQHGTLTYLIVFAIIFIETGLVVVTFFPGDGLLFSVGILAASGEMNLWTLLVLLIVATVLGNTSNYLIGRFIGERFFKKQKIRRNQYLSKAFDYYEKYGISEMKFGQFTWANIIGGIAWICLYVLLGFFLGEIPW</sequence>
<dbReference type="EMBL" id="OB734051">
    <property type="protein sequence ID" value="CAD7239625.1"/>
    <property type="molecule type" value="Genomic_DNA"/>
</dbReference>
<dbReference type="PANTHER" id="PTHR30353">
    <property type="entry name" value="INNER MEMBRANE PROTEIN DEDA-RELATED"/>
    <property type="match status" value="1"/>
</dbReference>
<dbReference type="OrthoDB" id="10267664at2759"/>
<evidence type="ECO:0000313" key="1">
    <source>
        <dbReference type="EMBL" id="CAD7239625.1"/>
    </source>
</evidence>
<dbReference type="InterPro" id="IPR032818">
    <property type="entry name" value="DedA-like"/>
</dbReference>
<reference evidence="1" key="1">
    <citation type="submission" date="2020-11" db="EMBL/GenBank/DDBJ databases">
        <authorList>
            <person name="Tran Van P."/>
        </authorList>
    </citation>
    <scope>NUCLEOTIDE SEQUENCE</scope>
</reference>
<proteinExistence type="predicted"/>
<protein>
    <submittedName>
        <fullName evidence="1">Uncharacterized protein</fullName>
    </submittedName>
</protein>
<organism evidence="1">
    <name type="scientific">Cyprideis torosa</name>
    <dbReference type="NCBI Taxonomy" id="163714"/>
    <lineage>
        <taxon>Eukaryota</taxon>
        <taxon>Metazoa</taxon>
        <taxon>Ecdysozoa</taxon>
        <taxon>Arthropoda</taxon>
        <taxon>Crustacea</taxon>
        <taxon>Oligostraca</taxon>
        <taxon>Ostracoda</taxon>
        <taxon>Podocopa</taxon>
        <taxon>Podocopida</taxon>
        <taxon>Cytherocopina</taxon>
        <taxon>Cytheroidea</taxon>
        <taxon>Cytherideidae</taxon>
        <taxon>Cyprideis</taxon>
    </lineage>
</organism>
<feature type="non-terminal residue" evidence="1">
    <location>
        <position position="154"/>
    </location>
</feature>
<dbReference type="AlphaFoldDB" id="A0A7R8ZYY3"/>